<protein>
    <submittedName>
        <fullName evidence="2">Glycosyltransferase family 2 protein</fullName>
    </submittedName>
</protein>
<dbReference type="AlphaFoldDB" id="A0A944D5Y9"/>
<name>A0A944D5Y9_DENI1</name>
<dbReference type="InterPro" id="IPR050834">
    <property type="entry name" value="Glycosyltransf_2"/>
</dbReference>
<dbReference type="InterPro" id="IPR001173">
    <property type="entry name" value="Glyco_trans_2-like"/>
</dbReference>
<gene>
    <name evidence="2" type="ORF">I8J34_05285</name>
</gene>
<dbReference type="Gene3D" id="3.90.550.10">
    <property type="entry name" value="Spore Coat Polysaccharide Biosynthesis Protein SpsA, Chain A"/>
    <property type="match status" value="1"/>
</dbReference>
<organism evidence="2 3">
    <name type="scientific">Denitromonas iodatirespirans</name>
    <dbReference type="NCBI Taxonomy" id="2795389"/>
    <lineage>
        <taxon>Bacteria</taxon>
        <taxon>Pseudomonadati</taxon>
        <taxon>Pseudomonadota</taxon>
        <taxon>Betaproteobacteria</taxon>
        <taxon>Rhodocyclales</taxon>
        <taxon>Zoogloeaceae</taxon>
        <taxon>Denitromonas</taxon>
    </lineage>
</organism>
<accession>A0A944D5Y9</accession>
<dbReference type="EMBL" id="JAEKFT010000004">
    <property type="protein sequence ID" value="MBT0960585.1"/>
    <property type="molecule type" value="Genomic_DNA"/>
</dbReference>
<dbReference type="Pfam" id="PF00535">
    <property type="entry name" value="Glycos_transf_2"/>
    <property type="match status" value="1"/>
</dbReference>
<dbReference type="PANTHER" id="PTHR43685:SF2">
    <property type="entry name" value="GLYCOSYLTRANSFERASE 2-LIKE DOMAIN-CONTAINING PROTEIN"/>
    <property type="match status" value="1"/>
</dbReference>
<feature type="domain" description="Glycosyltransferase 2-like" evidence="1">
    <location>
        <begin position="5"/>
        <end position="118"/>
    </location>
</feature>
<evidence type="ECO:0000313" key="3">
    <source>
        <dbReference type="Proteomes" id="UP000694660"/>
    </source>
</evidence>
<dbReference type="SUPFAM" id="SSF53448">
    <property type="entry name" value="Nucleotide-diphospho-sugar transferases"/>
    <property type="match status" value="1"/>
</dbReference>
<dbReference type="InterPro" id="IPR029044">
    <property type="entry name" value="Nucleotide-diphossugar_trans"/>
</dbReference>
<dbReference type="PANTHER" id="PTHR43685">
    <property type="entry name" value="GLYCOSYLTRANSFERASE"/>
    <property type="match status" value="1"/>
</dbReference>
<dbReference type="Proteomes" id="UP000694660">
    <property type="component" value="Unassembled WGS sequence"/>
</dbReference>
<dbReference type="CDD" id="cd00761">
    <property type="entry name" value="Glyco_tranf_GTA_type"/>
    <property type="match status" value="1"/>
</dbReference>
<sequence>MLEISVAIATYNRAHLIGETIGAILAQALPPTEIVIVDDGSSDDSERVIKAIDGPIRYHRIDNVGPGAALKTAIELCRSDWIAMCDDDDQWFPNHLSRKAALLERHPDAEFLFANFSSFGDAAIEGFHAWDDIPAGWWDGLPAADADGFRYFGPDQLARFLDYNPVFPTAAMMSRRLYERSGGIDPVFSRLGCWDAHMTWRCVLHGAVASDDTITASTRRHAGNFSRQRSRVNIERASMLDRARQDGWIPAKYHVALERAIAASRVDAASWAWLEHDYRTMREQLARVPAAQIDRNLRLKAMIARLPAALVNRLRAPDTSGKGAA</sequence>
<evidence type="ECO:0000313" key="2">
    <source>
        <dbReference type="EMBL" id="MBT0960585.1"/>
    </source>
</evidence>
<comment type="caution">
    <text evidence="2">The sequence shown here is derived from an EMBL/GenBank/DDBJ whole genome shotgun (WGS) entry which is preliminary data.</text>
</comment>
<reference evidence="3" key="1">
    <citation type="journal article" date="2022" name="ISME J.">
        <title>Genetic and phylogenetic analysis of dissimilatory iodate-reducing bacteria identifies potential niches across the world's oceans.</title>
        <authorList>
            <person name="Reyes-Umana V."/>
            <person name="Henning Z."/>
            <person name="Lee K."/>
            <person name="Barnum T.P."/>
            <person name="Coates J.D."/>
        </authorList>
    </citation>
    <scope>NUCLEOTIDE SEQUENCE [LARGE SCALE GENOMIC DNA]</scope>
    <source>
        <strain evidence="3">IR12</strain>
    </source>
</reference>
<dbReference type="RefSeq" id="WP_214360340.1">
    <property type="nucleotide sequence ID" value="NZ_JAEKFT010000004.1"/>
</dbReference>
<evidence type="ECO:0000259" key="1">
    <source>
        <dbReference type="Pfam" id="PF00535"/>
    </source>
</evidence>
<proteinExistence type="predicted"/>
<keyword evidence="3" id="KW-1185">Reference proteome</keyword>